<evidence type="ECO:0000313" key="7">
    <source>
        <dbReference type="EMBL" id="MCB8875556.1"/>
    </source>
</evidence>
<comment type="function">
    <text evidence="4">Part of the outer membrane protein assembly complex, which is involved in assembly and insertion of beta-barrel proteins into the outer membrane.</text>
</comment>
<dbReference type="PROSITE" id="PS51257">
    <property type="entry name" value="PROKAR_LIPOPROTEIN"/>
    <property type="match status" value="1"/>
</dbReference>
<keyword evidence="8" id="KW-1185">Reference proteome</keyword>
<evidence type="ECO:0000313" key="8">
    <source>
        <dbReference type="Proteomes" id="UP000708298"/>
    </source>
</evidence>
<accession>A0A963YRI8</accession>
<dbReference type="GO" id="GO:0051205">
    <property type="term" value="P:protein insertion into membrane"/>
    <property type="evidence" value="ECO:0007669"/>
    <property type="project" value="UniProtKB-UniRule"/>
</dbReference>
<evidence type="ECO:0000256" key="2">
    <source>
        <dbReference type="ARBA" id="ARBA00023136"/>
    </source>
</evidence>
<reference evidence="7" key="1">
    <citation type="journal article" date="2021" name="Microorganisms">
        <title>Acidisoma silvae sp. nov. and Acidisomacellulosilytica sp. nov., Two Acidophilic Bacteria Isolated from Decaying Wood, Hydrolyzing Cellulose and Producing Poly-3-hydroxybutyrate.</title>
        <authorList>
            <person name="Mieszkin S."/>
            <person name="Pouder E."/>
            <person name="Uroz S."/>
            <person name="Simon-Colin C."/>
            <person name="Alain K."/>
        </authorList>
    </citation>
    <scope>NUCLEOTIDE SEQUENCE</scope>
    <source>
        <strain evidence="7">HW T2.11</strain>
    </source>
</reference>
<evidence type="ECO:0000259" key="6">
    <source>
        <dbReference type="Pfam" id="PF13525"/>
    </source>
</evidence>
<dbReference type="Proteomes" id="UP000708298">
    <property type="component" value="Unassembled WGS sequence"/>
</dbReference>
<keyword evidence="3 4" id="KW-0998">Cell outer membrane</keyword>
<evidence type="ECO:0000256" key="4">
    <source>
        <dbReference type="HAMAP-Rule" id="MF_00922"/>
    </source>
</evidence>
<comment type="similarity">
    <text evidence="4">Belongs to the BamD family.</text>
</comment>
<dbReference type="SUPFAM" id="SSF48452">
    <property type="entry name" value="TPR-like"/>
    <property type="match status" value="1"/>
</dbReference>
<comment type="caution">
    <text evidence="7">The sequence shown here is derived from an EMBL/GenBank/DDBJ whole genome shotgun (WGS) entry which is preliminary data.</text>
</comment>
<protein>
    <recommendedName>
        <fullName evidence="4">Outer membrane protein assembly factor BamD</fullName>
    </recommendedName>
</protein>
<dbReference type="AlphaFoldDB" id="A0A963YRI8"/>
<keyword evidence="1 4" id="KW-0732">Signal</keyword>
<dbReference type="InterPro" id="IPR039565">
    <property type="entry name" value="BamD-like"/>
</dbReference>
<evidence type="ECO:0000256" key="5">
    <source>
        <dbReference type="SAM" id="MobiDB-lite"/>
    </source>
</evidence>
<dbReference type="CDD" id="cd15830">
    <property type="entry name" value="BamD"/>
    <property type="match status" value="1"/>
</dbReference>
<feature type="region of interest" description="Disordered" evidence="5">
    <location>
        <begin position="276"/>
        <end position="306"/>
    </location>
</feature>
<comment type="subcellular location">
    <subcellularLocation>
        <location evidence="4">Cell outer membrane</location>
        <topology evidence="4">Lipid-anchor</topology>
    </subcellularLocation>
</comment>
<dbReference type="Gene3D" id="1.25.40.10">
    <property type="entry name" value="Tetratricopeptide repeat domain"/>
    <property type="match status" value="1"/>
</dbReference>
<feature type="compositionally biased region" description="Polar residues" evidence="5">
    <location>
        <begin position="284"/>
        <end position="294"/>
    </location>
</feature>
<gene>
    <name evidence="4" type="primary">bamD</name>
    <name evidence="7" type="ORF">ASILVAE211_10215</name>
</gene>
<dbReference type="GO" id="GO:0043165">
    <property type="term" value="P:Gram-negative-bacterium-type cell outer membrane assembly"/>
    <property type="evidence" value="ECO:0007669"/>
    <property type="project" value="UniProtKB-UniRule"/>
</dbReference>
<dbReference type="EMBL" id="JAESVB010000003">
    <property type="protein sequence ID" value="MCB8875556.1"/>
    <property type="molecule type" value="Genomic_DNA"/>
</dbReference>
<sequence>MEWYKSPTMSQHRRILPIVLILAPALSGCGMFNSGPTAAQISTRNAHLPPEVVYNNGINAIQKQDYQAAVNDFNDIEQNTPYSPWATNAQLMHGYTEYLRSHYTDAISALNRYIDLHPADRDIAYAYYLRALCYYEQISDVQRDQSTTNDAITALQEVVNRFPNSSYARDAQLKIDLGEDQLAGHEMVVGKFYEKQHLYAAAVGRYQVVINNYQTTNHVAEALERLTEVYLKLGMTDEARRTAAVLAYNYPGSPWYKSAYSALASQGVIVRKTGAENAADSDSETTNATGSVSATPTTTPPPKSSGGFFGWLF</sequence>
<organism evidence="7 8">
    <name type="scientific">Acidisoma silvae</name>
    <dbReference type="NCBI Taxonomy" id="2802396"/>
    <lineage>
        <taxon>Bacteria</taxon>
        <taxon>Pseudomonadati</taxon>
        <taxon>Pseudomonadota</taxon>
        <taxon>Alphaproteobacteria</taxon>
        <taxon>Acetobacterales</taxon>
        <taxon>Acidocellaceae</taxon>
        <taxon>Acidisoma</taxon>
    </lineage>
</organism>
<dbReference type="Pfam" id="PF13525">
    <property type="entry name" value="YfiO"/>
    <property type="match status" value="1"/>
</dbReference>
<dbReference type="GO" id="GO:0009279">
    <property type="term" value="C:cell outer membrane"/>
    <property type="evidence" value="ECO:0007669"/>
    <property type="project" value="UniProtKB-SubCell"/>
</dbReference>
<proteinExistence type="inferred from homology"/>
<dbReference type="NCBIfam" id="TIGR03302">
    <property type="entry name" value="OM_YfiO"/>
    <property type="match status" value="1"/>
</dbReference>
<feature type="domain" description="Outer membrane lipoprotein BamD-like" evidence="6">
    <location>
        <begin position="49"/>
        <end position="242"/>
    </location>
</feature>
<evidence type="ECO:0000256" key="3">
    <source>
        <dbReference type="ARBA" id="ARBA00023237"/>
    </source>
</evidence>
<keyword evidence="2 4" id="KW-0472">Membrane</keyword>
<evidence type="ECO:0000256" key="1">
    <source>
        <dbReference type="ARBA" id="ARBA00022729"/>
    </source>
</evidence>
<reference evidence="7" key="2">
    <citation type="submission" date="2021-01" db="EMBL/GenBank/DDBJ databases">
        <authorList>
            <person name="Mieszkin S."/>
            <person name="Pouder E."/>
            <person name="Alain K."/>
        </authorList>
    </citation>
    <scope>NUCLEOTIDE SEQUENCE</scope>
    <source>
        <strain evidence="7">HW T2.11</strain>
    </source>
</reference>
<keyword evidence="4" id="KW-0449">Lipoprotein</keyword>
<keyword evidence="4" id="KW-0564">Palmitate</keyword>
<dbReference type="InterPro" id="IPR017689">
    <property type="entry name" value="BamD"/>
</dbReference>
<dbReference type="HAMAP" id="MF_00922">
    <property type="entry name" value="OM_assembly_BamD"/>
    <property type="match status" value="1"/>
</dbReference>
<name>A0A963YRI8_9PROT</name>
<comment type="subunit">
    <text evidence="4">Part of the Bam complex.</text>
</comment>
<dbReference type="InterPro" id="IPR011990">
    <property type="entry name" value="TPR-like_helical_dom_sf"/>
</dbReference>